<dbReference type="RefSeq" id="WP_073027439.1">
    <property type="nucleotide sequence ID" value="NZ_FQXJ01000003.1"/>
</dbReference>
<reference evidence="2" key="1">
    <citation type="submission" date="2016-11" db="EMBL/GenBank/DDBJ databases">
        <authorList>
            <person name="Varghese N."/>
            <person name="Submissions S."/>
        </authorList>
    </citation>
    <scope>NUCLEOTIDE SEQUENCE [LARGE SCALE GENOMIC DNA]</scope>
    <source>
        <strain evidence="2">DSM 15449</strain>
    </source>
</reference>
<keyword evidence="2" id="KW-1185">Reference proteome</keyword>
<dbReference type="Proteomes" id="UP000183954">
    <property type="component" value="Unassembled WGS sequence"/>
</dbReference>
<gene>
    <name evidence="1" type="ORF">SAMN02746098_00396</name>
</gene>
<dbReference type="AlphaFoldDB" id="A0A1M5QXD3"/>
<protein>
    <recommendedName>
        <fullName evidence="3">Nif11-like leader peptide domain-containing protein</fullName>
    </recommendedName>
</protein>
<dbReference type="EMBL" id="FQXJ01000003">
    <property type="protein sequence ID" value="SHH18772.1"/>
    <property type="molecule type" value="Genomic_DNA"/>
</dbReference>
<dbReference type="STRING" id="1121420.SAMN02746098_00396"/>
<name>A0A1M5QXD3_9FIRM</name>
<evidence type="ECO:0000313" key="2">
    <source>
        <dbReference type="Proteomes" id="UP000183954"/>
    </source>
</evidence>
<sequence>MDIKDLIESLGEQKEEFFRKGAQCTSAEELLALAVEYSVTLDREGAVKILELMHLPKGKLSDEELESVGGGVNYDNERAKCIFCGRDTLSGRIICKWCDAASGLNARPC</sequence>
<accession>A0A1M5QXD3</accession>
<proteinExistence type="predicted"/>
<dbReference type="OrthoDB" id="5458396at2"/>
<organism evidence="1 2">
    <name type="scientific">Desulfosporosinus lacus DSM 15449</name>
    <dbReference type="NCBI Taxonomy" id="1121420"/>
    <lineage>
        <taxon>Bacteria</taxon>
        <taxon>Bacillati</taxon>
        <taxon>Bacillota</taxon>
        <taxon>Clostridia</taxon>
        <taxon>Eubacteriales</taxon>
        <taxon>Desulfitobacteriaceae</taxon>
        <taxon>Desulfosporosinus</taxon>
    </lineage>
</organism>
<evidence type="ECO:0008006" key="3">
    <source>
        <dbReference type="Google" id="ProtNLM"/>
    </source>
</evidence>
<evidence type="ECO:0000313" key="1">
    <source>
        <dbReference type="EMBL" id="SHH18772.1"/>
    </source>
</evidence>